<dbReference type="GO" id="GO:0005789">
    <property type="term" value="C:endoplasmic reticulum membrane"/>
    <property type="evidence" value="ECO:0007669"/>
    <property type="project" value="UniProtKB-SubCell"/>
</dbReference>
<sequence>RDSEWKRIRTVISPAFTSGKLKRMTPLILECVDTMNDNIDKIIAKSNSNLSAPVDMKLITGAYSAESTIQVAFGRKVSGLYDRTNPIIENVHQMISPSFVTRMKAGIIMMAPNVAQMLKLTFISSKVTAFFRDFTFNLIDDRKRVLETGSPVKRVDFLQLMLNAMSDDNNEAINGSEEYTDSKCETYMEIQVTDDVVDKSLSYDELIAQSVMFLIGAYENTSTTLSLCLYSIAKHPEVQHKLYDEIHTFHGQKKSSADPYETIHSLKYMDAVIDETLRLFPPLLFLNRVATEDYELKGTGITIKKDHVVHIPTYAMHRDPEYFADPQVFRPERFLPENIAHNPYTYLPWGAGPRNCLGTRLAQLEIKLALVNLVHRYVFHTTDKPLEQSVSGDLIITKSVDLKIEKRL</sequence>
<evidence type="ECO:0000256" key="13">
    <source>
        <dbReference type="RuleBase" id="RU000461"/>
    </source>
</evidence>
<dbReference type="PRINTS" id="PR00385">
    <property type="entry name" value="P450"/>
</dbReference>
<evidence type="ECO:0000256" key="9">
    <source>
        <dbReference type="ARBA" id="ARBA00023004"/>
    </source>
</evidence>
<gene>
    <name evidence="14" type="ORF">ONB1V03_LOCUS17312</name>
</gene>
<dbReference type="PANTHER" id="PTHR24302:SF15">
    <property type="entry name" value="FATTY-ACID PEROXYGENASE"/>
    <property type="match status" value="1"/>
</dbReference>
<dbReference type="PRINTS" id="PR00463">
    <property type="entry name" value="EP450I"/>
</dbReference>
<dbReference type="InterPro" id="IPR050705">
    <property type="entry name" value="Cytochrome_P450_3A"/>
</dbReference>
<evidence type="ECO:0000256" key="2">
    <source>
        <dbReference type="ARBA" id="ARBA00004174"/>
    </source>
</evidence>
<proteinExistence type="inferred from homology"/>
<evidence type="ECO:0000256" key="11">
    <source>
        <dbReference type="ARBA" id="ARBA00043906"/>
    </source>
</evidence>
<keyword evidence="7" id="KW-0492">Microsome</keyword>
<dbReference type="GO" id="GO:0016705">
    <property type="term" value="F:oxidoreductase activity, acting on paired donors, with incorporation or reduction of molecular oxygen"/>
    <property type="evidence" value="ECO:0007669"/>
    <property type="project" value="InterPro"/>
</dbReference>
<organism evidence="14">
    <name type="scientific">Oppiella nova</name>
    <dbReference type="NCBI Taxonomy" id="334625"/>
    <lineage>
        <taxon>Eukaryota</taxon>
        <taxon>Metazoa</taxon>
        <taxon>Ecdysozoa</taxon>
        <taxon>Arthropoda</taxon>
        <taxon>Chelicerata</taxon>
        <taxon>Arachnida</taxon>
        <taxon>Acari</taxon>
        <taxon>Acariformes</taxon>
        <taxon>Sarcoptiformes</taxon>
        <taxon>Oribatida</taxon>
        <taxon>Brachypylina</taxon>
        <taxon>Oppioidea</taxon>
        <taxon>Oppiidae</taxon>
        <taxon>Oppiella</taxon>
    </lineage>
</organism>
<dbReference type="Gene3D" id="1.10.630.10">
    <property type="entry name" value="Cytochrome P450"/>
    <property type="match status" value="1"/>
</dbReference>
<evidence type="ECO:0000256" key="5">
    <source>
        <dbReference type="ARBA" id="ARBA00022617"/>
    </source>
</evidence>
<evidence type="ECO:0000256" key="4">
    <source>
        <dbReference type="ARBA" id="ARBA00010617"/>
    </source>
</evidence>
<evidence type="ECO:0000313" key="14">
    <source>
        <dbReference type="EMBL" id="CAD7660749.1"/>
    </source>
</evidence>
<name>A0A7R9MII4_9ACAR</name>
<keyword evidence="8 13" id="KW-0560">Oxidoreductase</keyword>
<comment type="subcellular location">
    <subcellularLocation>
        <location evidence="3">Endoplasmic reticulum membrane</location>
        <topology evidence="3">Peripheral membrane protein</topology>
    </subcellularLocation>
    <subcellularLocation>
        <location evidence="2">Microsome membrane</location>
        <topology evidence="2">Peripheral membrane protein</topology>
    </subcellularLocation>
</comment>
<accession>A0A7R9MII4</accession>
<dbReference type="InterPro" id="IPR036396">
    <property type="entry name" value="Cyt_P450_sf"/>
</dbReference>
<evidence type="ECO:0008006" key="16">
    <source>
        <dbReference type="Google" id="ProtNLM"/>
    </source>
</evidence>
<comment type="function">
    <text evidence="11">Cytochromes P450 are a group of heme-thiolate monooxygenases. They oxidize a variety of structurally unrelated compounds, including steroids, fatty acids, and xenobiotics.</text>
</comment>
<evidence type="ECO:0000313" key="15">
    <source>
        <dbReference type="Proteomes" id="UP000728032"/>
    </source>
</evidence>
<dbReference type="InterPro" id="IPR001128">
    <property type="entry name" value="Cyt_P450"/>
</dbReference>
<dbReference type="OrthoDB" id="6431779at2759"/>
<dbReference type="InterPro" id="IPR017972">
    <property type="entry name" value="Cyt_P450_CS"/>
</dbReference>
<protein>
    <recommendedName>
        <fullName evidence="16">Cytochrome P450</fullName>
    </recommendedName>
</protein>
<dbReference type="FunFam" id="1.10.630.10:FF:000182">
    <property type="entry name" value="Cytochrome P450 3A4"/>
    <property type="match status" value="1"/>
</dbReference>
<keyword evidence="10 13" id="KW-0503">Monooxygenase</keyword>
<keyword evidence="7" id="KW-0256">Endoplasmic reticulum</keyword>
<dbReference type="PANTHER" id="PTHR24302">
    <property type="entry name" value="CYTOCHROME P450 FAMILY 3"/>
    <property type="match status" value="1"/>
</dbReference>
<evidence type="ECO:0000256" key="7">
    <source>
        <dbReference type="ARBA" id="ARBA00022848"/>
    </source>
</evidence>
<evidence type="ECO:0000256" key="6">
    <source>
        <dbReference type="ARBA" id="ARBA00022723"/>
    </source>
</evidence>
<dbReference type="GO" id="GO:0020037">
    <property type="term" value="F:heme binding"/>
    <property type="evidence" value="ECO:0007669"/>
    <property type="project" value="InterPro"/>
</dbReference>
<dbReference type="EMBL" id="CAJPVJ010021172">
    <property type="protein sequence ID" value="CAG2177885.1"/>
    <property type="molecule type" value="Genomic_DNA"/>
</dbReference>
<keyword evidence="5 12" id="KW-0349">Heme</keyword>
<dbReference type="EMBL" id="OC935997">
    <property type="protein sequence ID" value="CAD7660749.1"/>
    <property type="molecule type" value="Genomic_DNA"/>
</dbReference>
<comment type="similarity">
    <text evidence="4 13">Belongs to the cytochrome P450 family.</text>
</comment>
<feature type="non-terminal residue" evidence="14">
    <location>
        <position position="1"/>
    </location>
</feature>
<evidence type="ECO:0000256" key="12">
    <source>
        <dbReference type="PIRSR" id="PIRSR602401-1"/>
    </source>
</evidence>
<dbReference type="GO" id="GO:0008395">
    <property type="term" value="F:steroid hydroxylase activity"/>
    <property type="evidence" value="ECO:0007669"/>
    <property type="project" value="TreeGrafter"/>
</dbReference>
<evidence type="ECO:0000256" key="1">
    <source>
        <dbReference type="ARBA" id="ARBA00001971"/>
    </source>
</evidence>
<dbReference type="GO" id="GO:0005506">
    <property type="term" value="F:iron ion binding"/>
    <property type="evidence" value="ECO:0007669"/>
    <property type="project" value="InterPro"/>
</dbReference>
<dbReference type="PROSITE" id="PS00086">
    <property type="entry name" value="CYTOCHROME_P450"/>
    <property type="match status" value="1"/>
</dbReference>
<dbReference type="Pfam" id="PF00067">
    <property type="entry name" value="p450"/>
    <property type="match status" value="1"/>
</dbReference>
<dbReference type="Proteomes" id="UP000728032">
    <property type="component" value="Unassembled WGS sequence"/>
</dbReference>
<dbReference type="InterPro" id="IPR002401">
    <property type="entry name" value="Cyt_P450_E_grp-I"/>
</dbReference>
<evidence type="ECO:0000256" key="10">
    <source>
        <dbReference type="ARBA" id="ARBA00023033"/>
    </source>
</evidence>
<evidence type="ECO:0000256" key="8">
    <source>
        <dbReference type="ARBA" id="ARBA00023002"/>
    </source>
</evidence>
<reference evidence="14" key="1">
    <citation type="submission" date="2020-11" db="EMBL/GenBank/DDBJ databases">
        <authorList>
            <person name="Tran Van P."/>
        </authorList>
    </citation>
    <scope>NUCLEOTIDE SEQUENCE</scope>
</reference>
<feature type="binding site" description="axial binding residue" evidence="12">
    <location>
        <position position="356"/>
    </location>
    <ligand>
        <name>heme</name>
        <dbReference type="ChEBI" id="CHEBI:30413"/>
    </ligand>
    <ligandPart>
        <name>Fe</name>
        <dbReference type="ChEBI" id="CHEBI:18248"/>
    </ligandPart>
</feature>
<dbReference type="SUPFAM" id="SSF48264">
    <property type="entry name" value="Cytochrome P450"/>
    <property type="match status" value="1"/>
</dbReference>
<keyword evidence="6 12" id="KW-0479">Metal-binding</keyword>
<keyword evidence="9 12" id="KW-0408">Iron</keyword>
<dbReference type="AlphaFoldDB" id="A0A7R9MII4"/>
<evidence type="ECO:0000256" key="3">
    <source>
        <dbReference type="ARBA" id="ARBA00004406"/>
    </source>
</evidence>
<comment type="cofactor">
    <cofactor evidence="1 12">
        <name>heme</name>
        <dbReference type="ChEBI" id="CHEBI:30413"/>
    </cofactor>
</comment>
<keyword evidence="15" id="KW-1185">Reference proteome</keyword>